<protein>
    <submittedName>
        <fullName evidence="3">Uncharacterized protein</fullName>
    </submittedName>
</protein>
<evidence type="ECO:0000313" key="4">
    <source>
        <dbReference type="Proteomes" id="UP000203229"/>
    </source>
</evidence>
<reference evidence="3 4" key="1">
    <citation type="submission" date="2017-07" db="EMBL/GenBank/DDBJ databases">
        <title>Complete genome sequence of Spiroplasma corruscae EC-1 (DSM 19793).</title>
        <authorList>
            <person name="Tsai Y.-M."/>
            <person name="Lo W.-S."/>
            <person name="Kuo C.-H."/>
        </authorList>
    </citation>
    <scope>NUCLEOTIDE SEQUENCE [LARGE SCALE GENOMIC DNA]</scope>
    <source>
        <strain evidence="3 4">EC-1</strain>
    </source>
</reference>
<name>A0A222EP46_9MOLU</name>
<accession>A0A222EP46</accession>
<sequence>MASNNSERKSNDSKRNDQKNKEFEYVYQTFGQKALALINKYNLQSDESYKKLISSYERIDSLPKDDPRRVNLIDLWESEFNRIFKFFWEGYINTSKKSSGGSGSKIDGWKERLDVKPVSMSPNQKRQDLLNRLSGGNKTINRNTREDILSRAGYQNQSKVEQFNFTATPKTGKNIHEIENILNDLDTGADDTLEPESFLKSGYLADRNENNQIVNQSIEKDLNDFDFDQETQIMTADAVPDPNLEDFVKGNNTSSNSYTEEIENNQDFIANEQMSRAEFNAVNKIDYDENLVQSEENTVAALELGLDFFQRNIGDGFYDKQKLSVKEDDFEPFKYNSKDEIINPLKKNIVSKEGFEISKNELRSEIFDASKKRTEVESQEIKKPYHEIKPIGNYQMKFDVLKRPSMKELLEEHRNENKTIDEMTEKIEFLRELRNERRHRINLLKIERANSYIVARSRKIAEARELRRIKQREEINLKAIQKAERMRRLQERQRLIELMKERQMKRTEEKRIATVLRLERERRLERDAKNRAEISSIDAQIRYEQEMIKKTELKMKAYFTRVHDDELFDESLKLARKTDKYKTIEEKALEIQQLEDQKRKDRIDKISKKFTKNIK</sequence>
<proteinExistence type="predicted"/>
<evidence type="ECO:0000256" key="1">
    <source>
        <dbReference type="SAM" id="Coils"/>
    </source>
</evidence>
<evidence type="ECO:0000313" key="3">
    <source>
        <dbReference type="EMBL" id="ASP28074.1"/>
    </source>
</evidence>
<feature type="region of interest" description="Disordered" evidence="2">
    <location>
        <begin position="1"/>
        <end position="20"/>
    </location>
</feature>
<gene>
    <name evidence="3" type="ORF">SCORR_v1c03000</name>
</gene>
<feature type="coiled-coil region" evidence="1">
    <location>
        <begin position="406"/>
        <end position="492"/>
    </location>
</feature>
<dbReference type="AlphaFoldDB" id="A0A222EP46"/>
<dbReference type="KEGG" id="scou:SCORR_v1c03000"/>
<dbReference type="EMBL" id="CP022535">
    <property type="protein sequence ID" value="ASP28074.1"/>
    <property type="molecule type" value="Genomic_DNA"/>
</dbReference>
<keyword evidence="4" id="KW-1185">Reference proteome</keyword>
<dbReference type="RefSeq" id="WP_094048479.1">
    <property type="nucleotide sequence ID" value="NZ_CP022535.1"/>
</dbReference>
<dbReference type="OrthoDB" id="387320at2"/>
<evidence type="ECO:0000256" key="2">
    <source>
        <dbReference type="SAM" id="MobiDB-lite"/>
    </source>
</evidence>
<dbReference type="Proteomes" id="UP000203229">
    <property type="component" value="Chromosome"/>
</dbReference>
<organism evidence="3 4">
    <name type="scientific">Spiroplasma corruscae</name>
    <dbReference type="NCBI Taxonomy" id="216934"/>
    <lineage>
        <taxon>Bacteria</taxon>
        <taxon>Bacillati</taxon>
        <taxon>Mycoplasmatota</taxon>
        <taxon>Mollicutes</taxon>
        <taxon>Entomoplasmatales</taxon>
        <taxon>Spiroplasmataceae</taxon>
        <taxon>Spiroplasma</taxon>
    </lineage>
</organism>
<keyword evidence="1" id="KW-0175">Coiled coil</keyword>